<keyword evidence="3" id="KW-0862">Zinc</keyword>
<name>A0A8E2AQ59_9APHY</name>
<gene>
    <name evidence="7" type="ORF">OBBRIDRAFT_762123</name>
</gene>
<keyword evidence="8" id="KW-1185">Reference proteome</keyword>
<accession>A0A8E2AQ59</accession>
<dbReference type="GO" id="GO:0008270">
    <property type="term" value="F:zinc ion binding"/>
    <property type="evidence" value="ECO:0007669"/>
    <property type="project" value="UniProtKB-KW"/>
</dbReference>
<evidence type="ECO:0000313" key="8">
    <source>
        <dbReference type="Proteomes" id="UP000250043"/>
    </source>
</evidence>
<evidence type="ECO:0000259" key="6">
    <source>
        <dbReference type="PROSITE" id="PS50865"/>
    </source>
</evidence>
<dbReference type="AlphaFoldDB" id="A0A8E2AQ59"/>
<proteinExistence type="predicted"/>
<organism evidence="7 8">
    <name type="scientific">Obba rivulosa</name>
    <dbReference type="NCBI Taxonomy" id="1052685"/>
    <lineage>
        <taxon>Eukaryota</taxon>
        <taxon>Fungi</taxon>
        <taxon>Dikarya</taxon>
        <taxon>Basidiomycota</taxon>
        <taxon>Agaricomycotina</taxon>
        <taxon>Agaricomycetes</taxon>
        <taxon>Polyporales</taxon>
        <taxon>Gelatoporiaceae</taxon>
        <taxon>Obba</taxon>
    </lineage>
</organism>
<dbReference type="PROSITE" id="PS01360">
    <property type="entry name" value="ZF_MYND_1"/>
    <property type="match status" value="1"/>
</dbReference>
<dbReference type="InterPro" id="IPR002893">
    <property type="entry name" value="Znf_MYND"/>
</dbReference>
<sequence length="705" mass="78194">MPGPRAKGKTGKPKPSASTQKIPQRSVSNTFASGIENAEGWNAVVNMLCDYFELPDLITRSGLKKVHSQFADIYKKLDRAYATNRDNPKVLGGVVGIWAKMSADALLRDKMFKEGLLARMIPLLDIPFTRHVALQALSTVTHHGGFEARRDIAREAPRLIRLIEEHADDSKLVELCIVTLAHSVGTTVGGNDKFDLKIIKPSEMRHLLKVTTQRIQKPTASHYMIDHALTLFSCTTLRFAKECKETPSMLSFLVACLRSNNIVARVSAITALISLNSSEAEIDRGEMDPRKLMATAGGQWPDNLVDELMDYGFTRCETILTLSTMRDYQSAMMDVLRTHDLYSLGRTLAGFITRTEYSINDGGAYSSQDPRTGRVQVEDVGLPFVRWGDALPHCAKALRAKGAPADLDAADILEIKYHIMKRRIQDAIQVGRATIDRNPQLAYAYYPLGLGGNSELGLRGTKKGLKCKQITPFVRHHMLQRAVEHAGTLGINVLPQARAGDKDYAEGIAFLQSAYEDAKAYIASAPPDARQMGFVLDWLVILTLVIRGPEVDPDLKELKPILDKIDFADQCAKFLGGSPKRTLMRLTRELILQQYLDAVKEWTETIERFDALGSSAQPAVDADKAEDDLAAWLEKLHVDDGEARAPSHCMHPRISTNSVELYRCSWCKNPSAVLRKCGSCGKTRYCDAACQKAHWGEHKVTCKSS</sequence>
<feature type="compositionally biased region" description="Polar residues" evidence="5">
    <location>
        <begin position="16"/>
        <end position="25"/>
    </location>
</feature>
<keyword evidence="2 4" id="KW-0863">Zinc-finger</keyword>
<feature type="region of interest" description="Disordered" evidence="5">
    <location>
        <begin position="1"/>
        <end position="25"/>
    </location>
</feature>
<dbReference type="Gene3D" id="1.25.10.10">
    <property type="entry name" value="Leucine-rich Repeat Variant"/>
    <property type="match status" value="1"/>
</dbReference>
<keyword evidence="1" id="KW-0479">Metal-binding</keyword>
<evidence type="ECO:0000256" key="1">
    <source>
        <dbReference type="ARBA" id="ARBA00022723"/>
    </source>
</evidence>
<dbReference type="PROSITE" id="PS50865">
    <property type="entry name" value="ZF_MYND_2"/>
    <property type="match status" value="1"/>
</dbReference>
<feature type="compositionally biased region" description="Basic residues" evidence="5">
    <location>
        <begin position="1"/>
        <end position="12"/>
    </location>
</feature>
<dbReference type="OrthoDB" id="341421at2759"/>
<dbReference type="InterPro" id="IPR016024">
    <property type="entry name" value="ARM-type_fold"/>
</dbReference>
<evidence type="ECO:0000256" key="2">
    <source>
        <dbReference type="ARBA" id="ARBA00022771"/>
    </source>
</evidence>
<dbReference type="Gene3D" id="6.10.140.2220">
    <property type="match status" value="1"/>
</dbReference>
<evidence type="ECO:0000256" key="3">
    <source>
        <dbReference type="ARBA" id="ARBA00022833"/>
    </source>
</evidence>
<evidence type="ECO:0000256" key="4">
    <source>
        <dbReference type="PROSITE-ProRule" id="PRU00134"/>
    </source>
</evidence>
<dbReference type="SUPFAM" id="SSF48371">
    <property type="entry name" value="ARM repeat"/>
    <property type="match status" value="1"/>
</dbReference>
<dbReference type="Pfam" id="PF01753">
    <property type="entry name" value="zf-MYND"/>
    <property type="match status" value="1"/>
</dbReference>
<dbReference type="InterPro" id="IPR011989">
    <property type="entry name" value="ARM-like"/>
</dbReference>
<dbReference type="Proteomes" id="UP000250043">
    <property type="component" value="Unassembled WGS sequence"/>
</dbReference>
<evidence type="ECO:0000256" key="5">
    <source>
        <dbReference type="SAM" id="MobiDB-lite"/>
    </source>
</evidence>
<reference evidence="7 8" key="1">
    <citation type="submission" date="2016-07" db="EMBL/GenBank/DDBJ databases">
        <title>Draft genome of the white-rot fungus Obba rivulosa 3A-2.</title>
        <authorList>
            <consortium name="DOE Joint Genome Institute"/>
            <person name="Miettinen O."/>
            <person name="Riley R."/>
            <person name="Acob R."/>
            <person name="Barry K."/>
            <person name="Cullen D."/>
            <person name="De Vries R."/>
            <person name="Hainaut M."/>
            <person name="Hatakka A."/>
            <person name="Henrissat B."/>
            <person name="Hilden K."/>
            <person name="Kuo R."/>
            <person name="Labutti K."/>
            <person name="Lipzen A."/>
            <person name="Makela M.R."/>
            <person name="Sandor L."/>
            <person name="Spatafora J.W."/>
            <person name="Grigoriev I.V."/>
            <person name="Hibbett D.S."/>
        </authorList>
    </citation>
    <scope>NUCLEOTIDE SEQUENCE [LARGE SCALE GENOMIC DNA]</scope>
    <source>
        <strain evidence="7 8">3A-2</strain>
    </source>
</reference>
<dbReference type="EMBL" id="KV722553">
    <property type="protein sequence ID" value="OCH85949.1"/>
    <property type="molecule type" value="Genomic_DNA"/>
</dbReference>
<dbReference type="SUPFAM" id="SSF144232">
    <property type="entry name" value="HIT/MYND zinc finger-like"/>
    <property type="match status" value="1"/>
</dbReference>
<feature type="domain" description="MYND-type" evidence="6">
    <location>
        <begin position="664"/>
        <end position="702"/>
    </location>
</feature>
<protein>
    <recommendedName>
        <fullName evidence="6">MYND-type domain-containing protein</fullName>
    </recommendedName>
</protein>
<evidence type="ECO:0000313" key="7">
    <source>
        <dbReference type="EMBL" id="OCH85949.1"/>
    </source>
</evidence>